<sequence>MVEDISLADILSRKDWENPAITNWHRLPMHVPMNYWTHTEDPALFKKSPAIRSLDGDWTFNYFPALDKVPAQWVENDLESAKKIPVPANWQLHGYGKPVYTNVAYPFKVDPPYVPTDNPIGCYSLTFKLDPDWLQDGETHINFQGVGSAFYLWLNGHWIGYSEDSRLTAEFDLTKQLVAGQNRIAVMVLQWSKASYFEDQDMWRMSGIFRHVDLAHLPAARISDYHIKTFLNDDFDKAKVVIYVSAAAHDLKNKHVLARLYWQGKLVTETKSNFGLRDIDERGGYQDRSKLFLDIVKPELWSAEIPNLYELQIELDDENGQLLHLETTKIGIRRVEIKDGLLKLNGQPLLIRGVDKHEFTAANGYYVDQATMRQDIKMMKQNNFNAVRCSHYPNDNYWYELCDKYGIYLVDEANIETHGMTPMNRLSDDPDYLPIMSQRVTRMVQRDRNHPSIIIWSLGNESGYGHNHAALYNWIKQEDPTRPVQYEGGGANSPATDIIVPMYARVDEDQPTEANPKWSIKKWIGLPDEKRPLILCEYAHDMGNSLGGFDQYWAAFRKFPRLQGGFIWDWVDQGLIKKDENDRSFYAYGGDFNDKLNDRQFCLDGLLFPDRTPKPALQEVKYCQRFFQFHLQRNHLGTATAFDVSSEYLFKKVNVELSYQIIVNGIKQLAKTIRLSLAPAEQTKVVLDLARSAQGTCYLNIQIKQIETDELIPTNFELAHQQYLLYEDLTTSKVVSRASKSVLVQESARDYQISVGDQNWQFDRLSGWLVSWKNAGKESLLSPLKDQFTRAPLDNDIGISEAAHVDPNAWYERWKSLGMYDLHSALKSFELVHSDHAVTIKTSQDFLNGQNELLFSSEKVYEISNTGSLTIINDVVRALGKTTPARIGLTCQLAAAPAKISYRGLGPFENYPDRRRAAIYGDWNLSFDDFYTPYIFPSENGLRSAVDQLTIANYHIYSLHKQKFAFNLSRYSQSQLRRVDHRHLLQAEAGLWLNIDAYQMGVGGDDSWSPSVAQEYLLSQSHYHYALLWQQD</sequence>
<gene>
    <name evidence="10" type="ORF">DLJ48_02340</name>
</gene>
<dbReference type="PANTHER" id="PTHR46323:SF2">
    <property type="entry name" value="BETA-GALACTOSIDASE"/>
    <property type="match status" value="1"/>
</dbReference>
<dbReference type="InterPro" id="IPR006104">
    <property type="entry name" value="Glyco_hydro_2_N"/>
</dbReference>
<evidence type="ECO:0000256" key="4">
    <source>
        <dbReference type="ARBA" id="ARBA00013303"/>
    </source>
</evidence>
<dbReference type="InterPro" id="IPR006102">
    <property type="entry name" value="Ig-like_GH2"/>
</dbReference>
<dbReference type="InterPro" id="IPR023232">
    <property type="entry name" value="Glyco_hydro_2_AS"/>
</dbReference>
<dbReference type="InterPro" id="IPR013783">
    <property type="entry name" value="Ig-like_fold"/>
</dbReference>
<dbReference type="PRINTS" id="PR00132">
    <property type="entry name" value="GLHYDRLASE2"/>
</dbReference>
<dbReference type="SUPFAM" id="SSF49785">
    <property type="entry name" value="Galactose-binding domain-like"/>
    <property type="match status" value="1"/>
</dbReference>
<dbReference type="PANTHER" id="PTHR46323">
    <property type="entry name" value="BETA-GALACTOSIDASE"/>
    <property type="match status" value="1"/>
</dbReference>
<dbReference type="Proteomes" id="UP000286907">
    <property type="component" value="Chromosome"/>
</dbReference>
<dbReference type="SUPFAM" id="SSF49303">
    <property type="entry name" value="beta-Galactosidase/glucuronidase domain"/>
    <property type="match status" value="2"/>
</dbReference>
<comment type="similarity">
    <text evidence="2 8">Belongs to the glycosyl hydrolase 2 family.</text>
</comment>
<evidence type="ECO:0000256" key="8">
    <source>
        <dbReference type="RuleBase" id="RU361154"/>
    </source>
</evidence>
<dbReference type="Pfam" id="PF02836">
    <property type="entry name" value="Glyco_hydro_2_C"/>
    <property type="match status" value="1"/>
</dbReference>
<dbReference type="InterPro" id="IPR017853">
    <property type="entry name" value="GH"/>
</dbReference>
<evidence type="ECO:0000313" key="11">
    <source>
        <dbReference type="Proteomes" id="UP000286907"/>
    </source>
</evidence>
<keyword evidence="11" id="KW-1185">Reference proteome</keyword>
<dbReference type="Gene3D" id="3.20.20.80">
    <property type="entry name" value="Glycosidases"/>
    <property type="match status" value="1"/>
</dbReference>
<evidence type="ECO:0000256" key="2">
    <source>
        <dbReference type="ARBA" id="ARBA00007401"/>
    </source>
</evidence>
<dbReference type="InterPro" id="IPR023230">
    <property type="entry name" value="Glyco_hydro_2_CS"/>
</dbReference>
<dbReference type="Pfam" id="PF02837">
    <property type="entry name" value="Glyco_hydro_2_N"/>
    <property type="match status" value="1"/>
</dbReference>
<evidence type="ECO:0000256" key="5">
    <source>
        <dbReference type="ARBA" id="ARBA00022801"/>
    </source>
</evidence>
<protein>
    <recommendedName>
        <fullName evidence="4 8">Beta-galactosidase</fullName>
        <ecNumber evidence="3 8">3.2.1.23</ecNumber>
    </recommendedName>
    <alternativeName>
        <fullName evidence="7 8">Lactase</fullName>
    </alternativeName>
</protein>
<organism evidence="10 11">
    <name type="scientific">Oenococcus sicerae</name>
    <dbReference type="NCBI Taxonomy" id="2203724"/>
    <lineage>
        <taxon>Bacteria</taxon>
        <taxon>Bacillati</taxon>
        <taxon>Bacillota</taxon>
        <taxon>Bacilli</taxon>
        <taxon>Lactobacillales</taxon>
        <taxon>Lactobacillaceae</taxon>
        <taxon>Oenococcus</taxon>
    </lineage>
</organism>
<dbReference type="InterPro" id="IPR006101">
    <property type="entry name" value="Glyco_hydro_2"/>
</dbReference>
<dbReference type="Gene3D" id="2.60.120.260">
    <property type="entry name" value="Galactose-binding domain-like"/>
    <property type="match status" value="1"/>
</dbReference>
<comment type="catalytic activity">
    <reaction evidence="1 8">
        <text>Hydrolysis of terminal non-reducing beta-D-galactose residues in beta-D-galactosides.</text>
        <dbReference type="EC" id="3.2.1.23"/>
    </reaction>
</comment>
<reference evidence="10 11" key="1">
    <citation type="journal article" date="2019" name="Syst. Appl. Microbiol.">
        <title>Oenococcus sicerae sp. nov., isolated from French cider.</title>
        <authorList>
            <person name="Cousin F.J."/>
            <person name="Le Guellec R."/>
            <person name="Chagnot C."/>
            <person name="Goux D."/>
            <person name="Dalmasso M."/>
            <person name="Laplace J.M."/>
            <person name="Cretenet M."/>
        </authorList>
    </citation>
    <scope>NUCLEOTIDE SEQUENCE [LARGE SCALE GENOMIC DNA]</scope>
    <source>
        <strain evidence="10 11">UCMA 15228</strain>
    </source>
</reference>
<name>A0ABX5QL14_9LACO</name>
<proteinExistence type="inferred from homology"/>
<dbReference type="InterPro" id="IPR011013">
    <property type="entry name" value="Gal_mutarotase_sf_dom"/>
</dbReference>
<evidence type="ECO:0000256" key="6">
    <source>
        <dbReference type="ARBA" id="ARBA00023295"/>
    </source>
</evidence>
<dbReference type="EMBL" id="CP029684">
    <property type="protein sequence ID" value="QAS69442.1"/>
    <property type="molecule type" value="Genomic_DNA"/>
</dbReference>
<dbReference type="Gene3D" id="2.70.98.10">
    <property type="match status" value="1"/>
</dbReference>
<dbReference type="InterPro" id="IPR006103">
    <property type="entry name" value="Glyco_hydro_2_cat"/>
</dbReference>
<dbReference type="EC" id="3.2.1.23" evidence="3 8"/>
<dbReference type="Pfam" id="PF16353">
    <property type="entry name" value="LacZ_4"/>
    <property type="match status" value="1"/>
</dbReference>
<evidence type="ECO:0000259" key="9">
    <source>
        <dbReference type="SMART" id="SM01038"/>
    </source>
</evidence>
<dbReference type="Gene3D" id="2.60.40.10">
    <property type="entry name" value="Immunoglobulins"/>
    <property type="match status" value="2"/>
</dbReference>
<evidence type="ECO:0000256" key="7">
    <source>
        <dbReference type="ARBA" id="ARBA00032230"/>
    </source>
</evidence>
<evidence type="ECO:0000256" key="1">
    <source>
        <dbReference type="ARBA" id="ARBA00001412"/>
    </source>
</evidence>
<dbReference type="Pfam" id="PF02929">
    <property type="entry name" value="Bgal_small_N"/>
    <property type="match status" value="1"/>
</dbReference>
<dbReference type="RefSeq" id="WP_128685554.1">
    <property type="nucleotide sequence ID" value="NZ_CP029684.2"/>
</dbReference>
<dbReference type="PROSITE" id="PS00608">
    <property type="entry name" value="GLYCOSYL_HYDROL_F2_2"/>
    <property type="match status" value="1"/>
</dbReference>
<dbReference type="InterPro" id="IPR050347">
    <property type="entry name" value="Bact_Beta-galactosidase"/>
</dbReference>
<feature type="domain" description="Beta galactosidase small chain/" evidence="9">
    <location>
        <begin position="752"/>
        <end position="1030"/>
    </location>
</feature>
<dbReference type="SMART" id="SM01038">
    <property type="entry name" value="Bgal_small_N"/>
    <property type="match status" value="1"/>
</dbReference>
<dbReference type="PROSITE" id="PS00719">
    <property type="entry name" value="GLYCOSYL_HYDROL_F2_1"/>
    <property type="match status" value="1"/>
</dbReference>
<dbReference type="NCBIfam" id="NF007074">
    <property type="entry name" value="PRK09525.1"/>
    <property type="match status" value="1"/>
</dbReference>
<evidence type="ECO:0000313" key="10">
    <source>
        <dbReference type="EMBL" id="QAS69442.1"/>
    </source>
</evidence>
<keyword evidence="6 8" id="KW-0326">Glycosidase</keyword>
<dbReference type="InterPro" id="IPR032312">
    <property type="entry name" value="LacZ_4"/>
</dbReference>
<dbReference type="SUPFAM" id="SSF51445">
    <property type="entry name" value="(Trans)glycosidases"/>
    <property type="match status" value="1"/>
</dbReference>
<evidence type="ECO:0000256" key="3">
    <source>
        <dbReference type="ARBA" id="ARBA00012756"/>
    </source>
</evidence>
<dbReference type="InterPro" id="IPR008979">
    <property type="entry name" value="Galactose-bd-like_sf"/>
</dbReference>
<dbReference type="InterPro" id="IPR036156">
    <property type="entry name" value="Beta-gal/glucu_dom_sf"/>
</dbReference>
<dbReference type="SUPFAM" id="SSF74650">
    <property type="entry name" value="Galactose mutarotase-like"/>
    <property type="match status" value="1"/>
</dbReference>
<dbReference type="InterPro" id="IPR004199">
    <property type="entry name" value="B-gal_small/dom_5"/>
</dbReference>
<keyword evidence="5 8" id="KW-0378">Hydrolase</keyword>
<dbReference type="InterPro" id="IPR014718">
    <property type="entry name" value="GH-type_carb-bd"/>
</dbReference>
<dbReference type="GO" id="GO:0004565">
    <property type="term" value="F:beta-galactosidase activity"/>
    <property type="evidence" value="ECO:0007669"/>
    <property type="project" value="UniProtKB-EC"/>
</dbReference>
<dbReference type="Pfam" id="PF00703">
    <property type="entry name" value="Glyco_hydro_2"/>
    <property type="match status" value="1"/>
</dbReference>
<accession>A0ABX5QL14</accession>